<feature type="compositionally biased region" description="Polar residues" evidence="10">
    <location>
        <begin position="116"/>
        <end position="126"/>
    </location>
</feature>
<dbReference type="STRING" id="139825.A0A401GSL2"/>
<feature type="region of interest" description="Disordered" evidence="10">
    <location>
        <begin position="247"/>
        <end position="334"/>
    </location>
</feature>
<dbReference type="AlphaFoldDB" id="A0A401GSL2"/>
<feature type="region of interest" description="Disordered" evidence="10">
    <location>
        <begin position="202"/>
        <end position="224"/>
    </location>
</feature>
<evidence type="ECO:0000256" key="6">
    <source>
        <dbReference type="ARBA" id="ARBA00022448"/>
    </source>
</evidence>
<dbReference type="GO" id="GO:0032502">
    <property type="term" value="P:developmental process"/>
    <property type="evidence" value="ECO:0007669"/>
    <property type="project" value="TreeGrafter"/>
</dbReference>
<name>A0A401GSL2_9APHY</name>
<comment type="caution">
    <text evidence="12">The sequence shown here is derived from an EMBL/GenBank/DDBJ whole genome shotgun (WGS) entry which is preliminary data.</text>
</comment>
<evidence type="ECO:0000313" key="13">
    <source>
        <dbReference type="Proteomes" id="UP000287166"/>
    </source>
</evidence>
<evidence type="ECO:0000256" key="8">
    <source>
        <dbReference type="ARBA" id="ARBA00022927"/>
    </source>
</evidence>
<dbReference type="InterPro" id="IPR013883">
    <property type="entry name" value="TF_Iwr1_dom"/>
</dbReference>
<dbReference type="EMBL" id="BFAD01000007">
    <property type="protein sequence ID" value="GBE85222.1"/>
    <property type="molecule type" value="Genomic_DNA"/>
</dbReference>
<comment type="similarity">
    <text evidence="4">Belongs to the IWR1/SLC7A6OS family.</text>
</comment>
<dbReference type="OrthoDB" id="6255506at2759"/>
<dbReference type="Pfam" id="PF08574">
    <property type="entry name" value="Iwr1"/>
    <property type="match status" value="1"/>
</dbReference>
<reference evidence="12 13" key="1">
    <citation type="journal article" date="2018" name="Sci. Rep.">
        <title>Genome sequence of the cauliflower mushroom Sparassis crispa (Hanabiratake) and its association with beneficial usage.</title>
        <authorList>
            <person name="Kiyama R."/>
            <person name="Furutani Y."/>
            <person name="Kawaguchi K."/>
            <person name="Nakanishi T."/>
        </authorList>
    </citation>
    <scope>NUCLEOTIDE SEQUENCE [LARGE SCALE GENOMIC DNA]</scope>
</reference>
<evidence type="ECO:0000256" key="2">
    <source>
        <dbReference type="ARBA" id="ARBA00004123"/>
    </source>
</evidence>
<evidence type="ECO:0000256" key="1">
    <source>
        <dbReference type="ARBA" id="ARBA00003202"/>
    </source>
</evidence>
<comment type="function">
    <text evidence="1">Directs RNA polymerase II nuclear import.</text>
</comment>
<dbReference type="GO" id="GO:0005634">
    <property type="term" value="C:nucleus"/>
    <property type="evidence" value="ECO:0007669"/>
    <property type="project" value="UniProtKB-SubCell"/>
</dbReference>
<keyword evidence="7" id="KW-0963">Cytoplasm</keyword>
<feature type="compositionally biased region" description="Low complexity" evidence="10">
    <location>
        <begin position="248"/>
        <end position="263"/>
    </location>
</feature>
<dbReference type="PANTHER" id="PTHR31196:SF2">
    <property type="entry name" value="RNA POLYMERASE II NUCLEAR LOCALIZATION PROTEIN SLC7A6OS-RELATED"/>
    <property type="match status" value="1"/>
</dbReference>
<evidence type="ECO:0000259" key="11">
    <source>
        <dbReference type="Pfam" id="PF08574"/>
    </source>
</evidence>
<sequence>MQNQDQDQHGYAILRIKRKRNEEPLDALVVDARQRRKKSRGALNVFQFAETVEEGAWDDADKTRDLQTRVSSLARGGLQKRKRAPESAPMSVSAPPGGVKSAPTANVKDPSRRYTIVQSGLPTSASEPGLHRRAPTAPPKVWSKRELEEMKRVQSGFRMYDVVPSSTTAASLRSGALDAAQDVDQEMAKFLPMLQDYLKLTEGSSHSASPSVPDMPPSASGHLAIDDDGDYVWDVFYQRPTTFQDLYGSSTSIGGNIGTLTGLPPELEAYDSDSDSEHEDEDDEDSNAEDWYKNDYPEEEDEQRSDDSGGSDEYHERSDYEDASWTGEGDRQWR</sequence>
<dbReference type="RefSeq" id="XP_027616135.1">
    <property type="nucleotide sequence ID" value="XM_027760334.1"/>
</dbReference>
<keyword evidence="13" id="KW-1185">Reference proteome</keyword>
<evidence type="ECO:0000256" key="5">
    <source>
        <dbReference type="ARBA" id="ARBA00017036"/>
    </source>
</evidence>
<dbReference type="GeneID" id="38782139"/>
<keyword evidence="8" id="KW-0653">Protein transport</keyword>
<evidence type="ECO:0000256" key="3">
    <source>
        <dbReference type="ARBA" id="ARBA00004496"/>
    </source>
</evidence>
<comment type="subcellular location">
    <subcellularLocation>
        <location evidence="3">Cytoplasm</location>
    </subcellularLocation>
    <subcellularLocation>
        <location evidence="2">Nucleus</location>
    </subcellularLocation>
</comment>
<evidence type="ECO:0000256" key="9">
    <source>
        <dbReference type="ARBA" id="ARBA00023242"/>
    </source>
</evidence>
<evidence type="ECO:0000256" key="7">
    <source>
        <dbReference type="ARBA" id="ARBA00022490"/>
    </source>
</evidence>
<keyword evidence="6" id="KW-0813">Transport</keyword>
<dbReference type="InParanoid" id="A0A401GSL2"/>
<dbReference type="InterPro" id="IPR040218">
    <property type="entry name" value="SLC7A6OS"/>
</dbReference>
<gene>
    <name evidence="12" type="ORF">SCP_0704080</name>
</gene>
<feature type="compositionally biased region" description="Acidic residues" evidence="10">
    <location>
        <begin position="268"/>
        <end position="288"/>
    </location>
</feature>
<proteinExistence type="inferred from homology"/>
<organism evidence="12 13">
    <name type="scientific">Sparassis crispa</name>
    <dbReference type="NCBI Taxonomy" id="139825"/>
    <lineage>
        <taxon>Eukaryota</taxon>
        <taxon>Fungi</taxon>
        <taxon>Dikarya</taxon>
        <taxon>Basidiomycota</taxon>
        <taxon>Agaricomycotina</taxon>
        <taxon>Agaricomycetes</taxon>
        <taxon>Polyporales</taxon>
        <taxon>Sparassidaceae</taxon>
        <taxon>Sparassis</taxon>
    </lineage>
</organism>
<feature type="domain" description="Transcription factor Iwr1" evidence="11">
    <location>
        <begin position="229"/>
        <end position="300"/>
    </location>
</feature>
<dbReference type="Proteomes" id="UP000287166">
    <property type="component" value="Unassembled WGS sequence"/>
</dbReference>
<evidence type="ECO:0000256" key="10">
    <source>
        <dbReference type="SAM" id="MobiDB-lite"/>
    </source>
</evidence>
<dbReference type="GO" id="GO:0015031">
    <property type="term" value="P:protein transport"/>
    <property type="evidence" value="ECO:0007669"/>
    <property type="project" value="UniProtKB-KW"/>
</dbReference>
<accession>A0A401GSL2</accession>
<evidence type="ECO:0000313" key="12">
    <source>
        <dbReference type="EMBL" id="GBE85222.1"/>
    </source>
</evidence>
<keyword evidence="9" id="KW-0539">Nucleus</keyword>
<dbReference type="GO" id="GO:0005737">
    <property type="term" value="C:cytoplasm"/>
    <property type="evidence" value="ECO:0007669"/>
    <property type="project" value="UniProtKB-SubCell"/>
</dbReference>
<dbReference type="PANTHER" id="PTHR31196">
    <property type="entry name" value="RNA POLYMERASE II NUCLEAR LOCALIZATION PROTEIN SLC7A6OS-RELATED"/>
    <property type="match status" value="1"/>
</dbReference>
<feature type="region of interest" description="Disordered" evidence="10">
    <location>
        <begin position="56"/>
        <end position="142"/>
    </location>
</feature>
<evidence type="ECO:0000256" key="4">
    <source>
        <dbReference type="ARBA" id="ARBA00010218"/>
    </source>
</evidence>
<protein>
    <recommendedName>
        <fullName evidence="5">Probable RNA polymerase II nuclear localization protein SLC7A6OS</fullName>
    </recommendedName>
</protein>